<name>A0A0G1YVF5_9BACT</name>
<dbReference type="EMBL" id="LCSD01000017">
    <property type="protein sequence ID" value="KKW47231.1"/>
    <property type="molecule type" value="Genomic_DNA"/>
</dbReference>
<organism evidence="1 2">
    <name type="scientific">Candidatus Kaiserbacteria bacterium GW2011_GWA2_58_9</name>
    <dbReference type="NCBI Taxonomy" id="1618672"/>
    <lineage>
        <taxon>Bacteria</taxon>
        <taxon>Candidatus Kaiseribacteriota</taxon>
    </lineage>
</organism>
<gene>
    <name evidence="1" type="ORF">UY98_C0017G0003</name>
</gene>
<comment type="caution">
    <text evidence="1">The sequence shown here is derived from an EMBL/GenBank/DDBJ whole genome shotgun (WGS) entry which is preliminary data.</text>
</comment>
<proteinExistence type="predicted"/>
<protein>
    <submittedName>
        <fullName evidence="1">Uncharacterized protein</fullName>
    </submittedName>
</protein>
<accession>A0A0G1YVF5</accession>
<dbReference type="Proteomes" id="UP000034789">
    <property type="component" value="Unassembled WGS sequence"/>
</dbReference>
<evidence type="ECO:0000313" key="1">
    <source>
        <dbReference type="EMBL" id="KKW47231.1"/>
    </source>
</evidence>
<evidence type="ECO:0000313" key="2">
    <source>
        <dbReference type="Proteomes" id="UP000034789"/>
    </source>
</evidence>
<reference evidence="1 2" key="1">
    <citation type="journal article" date="2015" name="Nature">
        <title>rRNA introns, odd ribosomes, and small enigmatic genomes across a large radiation of phyla.</title>
        <authorList>
            <person name="Brown C.T."/>
            <person name="Hug L.A."/>
            <person name="Thomas B.C."/>
            <person name="Sharon I."/>
            <person name="Castelle C.J."/>
            <person name="Singh A."/>
            <person name="Wilkins M.J."/>
            <person name="Williams K.H."/>
            <person name="Banfield J.F."/>
        </authorList>
    </citation>
    <scope>NUCLEOTIDE SEQUENCE [LARGE SCALE GENOMIC DNA]</scope>
</reference>
<sequence length="227" mass="26328">MTQKKFADSLKTVQGISQLAEKSKNQMLMQHQVAESPEMQLRHFIDEVRGPATELRKEFGMTTDPVKFQAYRFLVANIFIDYNNRIAREGLAKITGFNREIEGIVGVPIDVVDLYKDEAEYRKDYALFKKTLFEMYGSEACEKVQAIVQDDRILEHYEVLDLANDDQPGFEEYRTNNKERIDKAIAYFQKDKTLEKVIGFVHPEVTRFSDDKRGKKVSLDIPDKLTT</sequence>
<dbReference type="AlphaFoldDB" id="A0A0G1YVF5"/>